<keyword evidence="1" id="KW-1133">Transmembrane helix</keyword>
<evidence type="ECO:0000313" key="2">
    <source>
        <dbReference type="EMBL" id="MXP30409.1"/>
    </source>
</evidence>
<protein>
    <submittedName>
        <fullName evidence="3">Uncharacterized protein</fullName>
    </submittedName>
</protein>
<dbReference type="Proteomes" id="UP000446786">
    <property type="component" value="Unassembled WGS sequence"/>
</dbReference>
<feature type="transmembrane region" description="Helical" evidence="1">
    <location>
        <begin position="124"/>
        <end position="144"/>
    </location>
</feature>
<keyword evidence="4" id="KW-1185">Reference proteome</keyword>
<feature type="transmembrane region" description="Helical" evidence="1">
    <location>
        <begin position="72"/>
        <end position="89"/>
    </location>
</feature>
<sequence>MGEGGEAMVQILVHNEAEILNVATLLLLLAAVWKGGGPERACAATLFGMVVVDRSYHALFGPSPTYDLIDPWHLLLDTGGLVALVLIALRANRFFPMILAAAQLVAFSAHLVRMTVEPVTSLSYYLLYTMPFWFQLLVMTIGIARHAYRTSRFGPYRDWRPLNGGSDHGLGAA</sequence>
<comment type="caution">
    <text evidence="3">The sequence shown here is derived from an EMBL/GenBank/DDBJ whole genome shotgun (WGS) entry which is preliminary data.</text>
</comment>
<dbReference type="EMBL" id="WTYE01000001">
    <property type="protein sequence ID" value="MXP33169.1"/>
    <property type="molecule type" value="Genomic_DNA"/>
</dbReference>
<dbReference type="RefSeq" id="WP_160777962.1">
    <property type="nucleotide sequence ID" value="NZ_BAAAZF010000001.1"/>
</dbReference>
<evidence type="ECO:0000256" key="1">
    <source>
        <dbReference type="SAM" id="Phobius"/>
    </source>
</evidence>
<dbReference type="AlphaFoldDB" id="A0A845AUJ2"/>
<keyword evidence="1" id="KW-0812">Transmembrane</keyword>
<organism evidence="3 4">
    <name type="scientific">Parerythrobacter jejuensis</name>
    <dbReference type="NCBI Taxonomy" id="795812"/>
    <lineage>
        <taxon>Bacteria</taxon>
        <taxon>Pseudomonadati</taxon>
        <taxon>Pseudomonadota</taxon>
        <taxon>Alphaproteobacteria</taxon>
        <taxon>Sphingomonadales</taxon>
        <taxon>Erythrobacteraceae</taxon>
        <taxon>Parerythrobacter</taxon>
    </lineage>
</organism>
<dbReference type="OrthoDB" id="7391238at2"/>
<accession>A0A845AUJ2</accession>
<gene>
    <name evidence="2" type="ORF">GRI94_01085</name>
    <name evidence="3" type="ORF">GRI94_15175</name>
</gene>
<proteinExistence type="predicted"/>
<evidence type="ECO:0000313" key="3">
    <source>
        <dbReference type="EMBL" id="MXP33169.1"/>
    </source>
</evidence>
<reference evidence="3 4" key="1">
    <citation type="submission" date="2019-12" db="EMBL/GenBank/DDBJ databases">
        <title>Genomic-based taxomic classification of the family Erythrobacteraceae.</title>
        <authorList>
            <person name="Xu L."/>
        </authorList>
    </citation>
    <scope>NUCLEOTIDE SEQUENCE [LARGE SCALE GENOMIC DNA]</scope>
    <source>
        <strain evidence="3 4">JCM 16677</strain>
    </source>
</reference>
<feature type="transmembrane region" description="Helical" evidence="1">
    <location>
        <begin position="94"/>
        <end position="112"/>
    </location>
</feature>
<name>A0A845AUJ2_9SPHN</name>
<dbReference type="EMBL" id="WTYE01000001">
    <property type="protein sequence ID" value="MXP30409.1"/>
    <property type="molecule type" value="Genomic_DNA"/>
</dbReference>
<keyword evidence="1" id="KW-0472">Membrane</keyword>
<evidence type="ECO:0000313" key="4">
    <source>
        <dbReference type="Proteomes" id="UP000446786"/>
    </source>
</evidence>